<keyword evidence="3" id="KW-0723">Serine/threonine-protein kinase</keyword>
<feature type="compositionally biased region" description="Basic and acidic residues" evidence="12">
    <location>
        <begin position="1133"/>
        <end position="1149"/>
    </location>
</feature>
<dbReference type="AlphaFoldDB" id="A0A6G1SL17"/>
<dbReference type="GO" id="GO:0004674">
    <property type="term" value="F:protein serine/threonine kinase activity"/>
    <property type="evidence" value="ECO:0007669"/>
    <property type="project" value="UniProtKB-KW"/>
</dbReference>
<feature type="compositionally biased region" description="Basic and acidic residues" evidence="12">
    <location>
        <begin position="267"/>
        <end position="278"/>
    </location>
</feature>
<dbReference type="InterPro" id="IPR044131">
    <property type="entry name" value="PKc_DYR1A/1B"/>
</dbReference>
<feature type="compositionally biased region" description="Polar residues" evidence="12">
    <location>
        <begin position="242"/>
        <end position="255"/>
    </location>
</feature>
<feature type="compositionally biased region" description="Polar residues" evidence="12">
    <location>
        <begin position="78"/>
        <end position="97"/>
    </location>
</feature>
<evidence type="ECO:0000256" key="2">
    <source>
        <dbReference type="ARBA" id="ARBA00013203"/>
    </source>
</evidence>
<evidence type="ECO:0000256" key="9">
    <source>
        <dbReference type="ARBA" id="ARBA00049308"/>
    </source>
</evidence>
<feature type="binding site" evidence="11">
    <location>
        <position position="795"/>
    </location>
    <ligand>
        <name>ATP</name>
        <dbReference type="ChEBI" id="CHEBI:30616"/>
    </ligand>
</feature>
<dbReference type="GO" id="GO:0005524">
    <property type="term" value="F:ATP binding"/>
    <property type="evidence" value="ECO:0007669"/>
    <property type="project" value="UniProtKB-UniRule"/>
</dbReference>
<dbReference type="CDD" id="cd14226">
    <property type="entry name" value="PKc_DYRK1"/>
    <property type="match status" value="1"/>
</dbReference>
<evidence type="ECO:0000256" key="4">
    <source>
        <dbReference type="ARBA" id="ARBA00022679"/>
    </source>
</evidence>
<evidence type="ECO:0000256" key="6">
    <source>
        <dbReference type="ARBA" id="ARBA00022777"/>
    </source>
</evidence>
<dbReference type="PANTHER" id="PTHR24058:SF28">
    <property type="entry name" value="SERINE_THREONINE-PROTEIN KINASE MINIBRAIN"/>
    <property type="match status" value="1"/>
</dbReference>
<dbReference type="InterPro" id="IPR017441">
    <property type="entry name" value="Protein_kinase_ATP_BS"/>
</dbReference>
<feature type="region of interest" description="Disordered" evidence="12">
    <location>
        <begin position="195"/>
        <end position="288"/>
    </location>
</feature>
<dbReference type="Gene3D" id="3.30.200.20">
    <property type="entry name" value="Phosphorylase Kinase, domain 1"/>
    <property type="match status" value="1"/>
</dbReference>
<comment type="similarity">
    <text evidence="1">Belongs to the protein kinase superfamily. CMGC Ser/Thr protein kinase family. MNB/DYRK subfamily.</text>
</comment>
<evidence type="ECO:0000256" key="3">
    <source>
        <dbReference type="ARBA" id="ARBA00022527"/>
    </source>
</evidence>
<dbReference type="Pfam" id="PF00069">
    <property type="entry name" value="Pkinase"/>
    <property type="match status" value="1"/>
</dbReference>
<dbReference type="PANTHER" id="PTHR24058">
    <property type="entry name" value="DUAL SPECIFICITY PROTEIN KINASE"/>
    <property type="match status" value="1"/>
</dbReference>
<dbReference type="InterPro" id="IPR011009">
    <property type="entry name" value="Kinase-like_dom_sf"/>
</dbReference>
<feature type="compositionally biased region" description="Polar residues" evidence="12">
    <location>
        <begin position="26"/>
        <end position="38"/>
    </location>
</feature>
<feature type="region of interest" description="Disordered" evidence="12">
    <location>
        <begin position="1128"/>
        <end position="1173"/>
    </location>
</feature>
<dbReference type="PROSITE" id="PS00108">
    <property type="entry name" value="PROTEIN_KINASE_ST"/>
    <property type="match status" value="1"/>
</dbReference>
<dbReference type="Gene3D" id="1.10.510.10">
    <property type="entry name" value="Transferase(Phosphotransferase) domain 1"/>
    <property type="match status" value="1"/>
</dbReference>
<comment type="catalytic activity">
    <reaction evidence="8">
        <text>L-seryl-[protein] + ATP = O-phospho-L-seryl-[protein] + ADP + H(+)</text>
        <dbReference type="Rhea" id="RHEA:17989"/>
        <dbReference type="Rhea" id="RHEA-COMP:9863"/>
        <dbReference type="Rhea" id="RHEA-COMP:11604"/>
        <dbReference type="ChEBI" id="CHEBI:15378"/>
        <dbReference type="ChEBI" id="CHEBI:29999"/>
        <dbReference type="ChEBI" id="CHEBI:30616"/>
        <dbReference type="ChEBI" id="CHEBI:83421"/>
        <dbReference type="ChEBI" id="CHEBI:456216"/>
        <dbReference type="EC" id="2.7.12.1"/>
    </reaction>
</comment>
<dbReference type="InterPro" id="IPR008271">
    <property type="entry name" value="Ser/Thr_kinase_AS"/>
</dbReference>
<keyword evidence="6 14" id="KW-0418">Kinase</keyword>
<feature type="compositionally biased region" description="Polar residues" evidence="12">
    <location>
        <begin position="697"/>
        <end position="718"/>
    </location>
</feature>
<comment type="catalytic activity">
    <reaction evidence="10">
        <text>L-tyrosyl-[protein] + ATP = O-phospho-L-tyrosyl-[protein] + ADP + H(+)</text>
        <dbReference type="Rhea" id="RHEA:10596"/>
        <dbReference type="Rhea" id="RHEA-COMP:10136"/>
        <dbReference type="Rhea" id="RHEA-COMP:20101"/>
        <dbReference type="ChEBI" id="CHEBI:15378"/>
        <dbReference type="ChEBI" id="CHEBI:30616"/>
        <dbReference type="ChEBI" id="CHEBI:46858"/>
        <dbReference type="ChEBI" id="CHEBI:61978"/>
        <dbReference type="ChEBI" id="CHEBI:456216"/>
        <dbReference type="EC" id="2.7.12.1"/>
    </reaction>
</comment>
<evidence type="ECO:0000256" key="8">
    <source>
        <dbReference type="ARBA" id="ARBA00049003"/>
    </source>
</evidence>
<protein>
    <recommendedName>
        <fullName evidence="2">dual-specificity kinase</fullName>
        <ecNumber evidence="2">2.7.12.1</ecNumber>
    </recommendedName>
</protein>
<dbReference type="InterPro" id="IPR050494">
    <property type="entry name" value="Ser_Thr_dual-spec_kinase"/>
</dbReference>
<dbReference type="EMBL" id="GGYP01005832">
    <property type="protein sequence ID" value="MDE50603.1"/>
    <property type="molecule type" value="Transcribed_RNA"/>
</dbReference>
<proteinExistence type="inferred from homology"/>
<evidence type="ECO:0000313" key="14">
    <source>
        <dbReference type="EMBL" id="MDE50603.1"/>
    </source>
</evidence>
<dbReference type="PROSITE" id="PS50011">
    <property type="entry name" value="PROTEIN_KINASE_DOM"/>
    <property type="match status" value="1"/>
</dbReference>
<evidence type="ECO:0000256" key="7">
    <source>
        <dbReference type="ARBA" id="ARBA00022840"/>
    </source>
</evidence>
<dbReference type="SMART" id="SM00220">
    <property type="entry name" value="S_TKc"/>
    <property type="match status" value="1"/>
</dbReference>
<evidence type="ECO:0000256" key="1">
    <source>
        <dbReference type="ARBA" id="ARBA00008867"/>
    </source>
</evidence>
<dbReference type="GO" id="GO:0004712">
    <property type="term" value="F:protein serine/threonine/tyrosine kinase activity"/>
    <property type="evidence" value="ECO:0007669"/>
    <property type="project" value="UniProtKB-EC"/>
</dbReference>
<feature type="compositionally biased region" description="Polar residues" evidence="12">
    <location>
        <begin position="1150"/>
        <end position="1173"/>
    </location>
</feature>
<reference evidence="14" key="1">
    <citation type="submission" date="2018-10" db="EMBL/GenBank/DDBJ databases">
        <title>Transcriptome assembly of Aceria tosichella (Wheat curl mite) Type 2.</title>
        <authorList>
            <person name="Scully E.D."/>
            <person name="Geib S.M."/>
            <person name="Palmer N.A."/>
            <person name="Gupta A.K."/>
            <person name="Sarath G."/>
            <person name="Tatineni S."/>
        </authorList>
    </citation>
    <scope>NUCLEOTIDE SEQUENCE</scope>
    <source>
        <strain evidence="14">LincolnNE</strain>
    </source>
</reference>
<name>A0A6G1SL17_9ACAR</name>
<feature type="compositionally biased region" description="Polar residues" evidence="12">
    <location>
        <begin position="195"/>
        <end position="210"/>
    </location>
</feature>
<dbReference type="EC" id="2.7.12.1" evidence="2"/>
<evidence type="ECO:0000256" key="10">
    <source>
        <dbReference type="ARBA" id="ARBA00051680"/>
    </source>
</evidence>
<keyword evidence="4" id="KW-0808">Transferase</keyword>
<dbReference type="InterPro" id="IPR000719">
    <property type="entry name" value="Prot_kinase_dom"/>
</dbReference>
<feature type="region of interest" description="Disordered" evidence="12">
    <location>
        <begin position="60"/>
        <end position="101"/>
    </location>
</feature>
<dbReference type="SUPFAM" id="SSF56112">
    <property type="entry name" value="Protein kinase-like (PK-like)"/>
    <property type="match status" value="1"/>
</dbReference>
<comment type="catalytic activity">
    <reaction evidence="9">
        <text>L-threonyl-[protein] + ATP = O-phospho-L-threonyl-[protein] + ADP + H(+)</text>
        <dbReference type="Rhea" id="RHEA:46608"/>
        <dbReference type="Rhea" id="RHEA-COMP:11060"/>
        <dbReference type="Rhea" id="RHEA-COMP:11605"/>
        <dbReference type="ChEBI" id="CHEBI:15378"/>
        <dbReference type="ChEBI" id="CHEBI:30013"/>
        <dbReference type="ChEBI" id="CHEBI:30616"/>
        <dbReference type="ChEBI" id="CHEBI:61977"/>
        <dbReference type="ChEBI" id="CHEBI:456216"/>
        <dbReference type="EC" id="2.7.12.1"/>
    </reaction>
</comment>
<accession>A0A6G1SL17</accession>
<feature type="region of interest" description="Disordered" evidence="12">
    <location>
        <begin position="682"/>
        <end position="728"/>
    </location>
</feature>
<feature type="region of interest" description="Disordered" evidence="12">
    <location>
        <begin position="1"/>
        <end position="38"/>
    </location>
</feature>
<sequence>MQSKSLERKKRMEPIPSSYLHARYNNPPTHNTASRDNLCQSFLTSTPVSPLGQYKRKQYYTSSRAISDPADPSRLKSKSVNLRNGSVETQSSNSSNRLLPYEYAANPDPSQSISSSSSVAFNFNQVSDGLDNNGRYSGTISNTSSSLSPSYASHYQVTPFSCSSSSGHHSTNFGITSSRLCNQPEGLVIPSMPSQYQHLKQQQQESSVRRSFSGRDSLCPKSPTASDSHERSSIASKHQLAHQETFSTTPTSKTGYTGGISIATTSNRERSGVDEPPRDAGNPNDSSLRFFDHELLSSFEPSYHCENSSYPLATNEGERSSTNFTTGSADRRQSLNALNHRLSNLSNQSIDRGTLLGSRDCRLIVGVGQQQQRSATTTLDENKSNMMTNMIATRKFPNNANLYNQSVDINRKNVTILAANQQQTKLHGSRFPDEQGTGSFRAETSACDANQTTSSFNNADYECPATAMMMPDTPYRTYKSSLLASSSSKPRVNLTNSSANDIPAIDDNTDELSVRYPQTDLLFRQNKLLQEEQQQPKQAYDNFCLTIGHNMAKNSANALLECNATHSQDNLRINPSNKSTLDNHSDNPMSDLRQSNLARTTTHAALLGRPLKKLSVDLLKTYKNINELYFSGLKRDKLMSKSLDTTPALLTSMKHITSQFPPSNQDTDFLSAKSQEDEVEARRHVHSKPSLRDITIPTINQNDQSQRYQRTNHNQPPTWTGPPMDHQARANHAANWNNSKALFNDGYDDENHDYIVKPREIFSNRYEIYSLIGKGSFGQVVRAYDHVEHCTVAIKIIKNRKAFHDQAHIEVKLLKLIRQCQSDDRYRNHPGRNNIVKLISHFTWRNHLCLVFELLSYNLYDMIKNTRYMGVSLKLTRKFAHQILMALNFLAEPGLNIIHCDLKPENILLCNSRRSAIKIVDFGSSCQVGHRIYQYIQSRFYRSFEVLIGVPYDQAIDMWSLGCMLVELHTGEALFNGSNEFDQVNKIIETLGMPPASLLDRGYKTSKFFVKLQNPSNNSSYYVLRRQITTGKKKLVQYLPPGTRKLYHILGVDSGGPHGRRRGEDGHSTGDYLQFLNLILQMLDYNPARRIKPAQALSHAFFHTFSSSSGGKLDPDVRDSTLMGTRNATSFEYHNRTSDLTSRDHHARDQQPTLTRQFTTAQQRRDYFQSSHH</sequence>
<feature type="domain" description="Protein kinase" evidence="13">
    <location>
        <begin position="766"/>
        <end position="1102"/>
    </location>
</feature>
<keyword evidence="5 11" id="KW-0547">Nucleotide-binding</keyword>
<dbReference type="PROSITE" id="PS00107">
    <property type="entry name" value="PROTEIN_KINASE_ATP"/>
    <property type="match status" value="1"/>
</dbReference>
<evidence type="ECO:0000256" key="11">
    <source>
        <dbReference type="PROSITE-ProRule" id="PRU10141"/>
    </source>
</evidence>
<keyword evidence="7 11" id="KW-0067">ATP-binding</keyword>
<gene>
    <name evidence="14" type="primary">mnb</name>
    <name evidence="14" type="ORF">g.19044</name>
</gene>
<organism evidence="14">
    <name type="scientific">Aceria tosichella</name>
    <name type="common">wheat curl mite</name>
    <dbReference type="NCBI Taxonomy" id="561515"/>
    <lineage>
        <taxon>Eukaryota</taxon>
        <taxon>Metazoa</taxon>
        <taxon>Ecdysozoa</taxon>
        <taxon>Arthropoda</taxon>
        <taxon>Chelicerata</taxon>
        <taxon>Arachnida</taxon>
        <taxon>Acari</taxon>
        <taxon>Acariformes</taxon>
        <taxon>Trombidiformes</taxon>
        <taxon>Prostigmata</taxon>
        <taxon>Eupodina</taxon>
        <taxon>Eriophyoidea</taxon>
        <taxon>Eriophyidae</taxon>
        <taxon>Eriophyinae</taxon>
        <taxon>Aceriini</taxon>
        <taxon>Aceria</taxon>
    </lineage>
</organism>
<evidence type="ECO:0000256" key="5">
    <source>
        <dbReference type="ARBA" id="ARBA00022741"/>
    </source>
</evidence>
<evidence type="ECO:0000259" key="13">
    <source>
        <dbReference type="PROSITE" id="PS50011"/>
    </source>
</evidence>
<evidence type="ECO:0000256" key="12">
    <source>
        <dbReference type="SAM" id="MobiDB-lite"/>
    </source>
</evidence>